<keyword evidence="2" id="KW-0472">Membrane</keyword>
<dbReference type="EMBL" id="KZ679010">
    <property type="protein sequence ID" value="PSS20488.1"/>
    <property type="molecule type" value="Genomic_DNA"/>
</dbReference>
<sequence length="256" mass="27331">MASRRPRSSCRCARSSLLLFLSTILPTPSFAQLTSSLPASTQSLTTLSTSTTPPVESTTSSHPATLTQSRPTTGPPVPRSAPSGDSHVADYYFLIVAAVAAVVCCAILYISRRKRRKAALARSDGQRALARDVEGWRSRFGVGRVSGSSNGIHDIGREEGLDERGEAPPPYAPVSKPPSIGSEEIRRPSLSHAPEGVVELRRMSGEANPPGYHEHPNRMSEEGSAGITRPDTAVTASERVGSMRRLMSNTGSSFYA</sequence>
<feature type="region of interest" description="Disordered" evidence="1">
    <location>
        <begin position="147"/>
        <end position="192"/>
    </location>
</feature>
<keyword evidence="5" id="KW-1185">Reference proteome</keyword>
<feature type="compositionally biased region" description="Basic and acidic residues" evidence="1">
    <location>
        <begin position="212"/>
        <end position="221"/>
    </location>
</feature>
<keyword evidence="3" id="KW-0732">Signal</keyword>
<keyword evidence="2" id="KW-1133">Transmembrane helix</keyword>
<gene>
    <name evidence="4" type="ORF">M430DRAFT_34748</name>
</gene>
<evidence type="ECO:0000256" key="1">
    <source>
        <dbReference type="SAM" id="MobiDB-lite"/>
    </source>
</evidence>
<accession>A0A2T3B4D8</accession>
<evidence type="ECO:0000256" key="3">
    <source>
        <dbReference type="SAM" id="SignalP"/>
    </source>
</evidence>
<feature type="compositionally biased region" description="Low complexity" evidence="1">
    <location>
        <begin position="44"/>
        <end position="63"/>
    </location>
</feature>
<dbReference type="GeneID" id="36574689"/>
<feature type="compositionally biased region" description="Basic and acidic residues" evidence="1">
    <location>
        <begin position="154"/>
        <end position="166"/>
    </location>
</feature>
<evidence type="ECO:0008006" key="6">
    <source>
        <dbReference type="Google" id="ProtNLM"/>
    </source>
</evidence>
<evidence type="ECO:0000256" key="2">
    <source>
        <dbReference type="SAM" id="Phobius"/>
    </source>
</evidence>
<feature type="signal peptide" evidence="3">
    <location>
        <begin position="1"/>
        <end position="31"/>
    </location>
</feature>
<name>A0A2T3B4D8_AMORE</name>
<dbReference type="InParanoid" id="A0A2T3B4D8"/>
<evidence type="ECO:0000313" key="4">
    <source>
        <dbReference type="EMBL" id="PSS20488.1"/>
    </source>
</evidence>
<proteinExistence type="predicted"/>
<organism evidence="4 5">
    <name type="scientific">Amorphotheca resinae ATCC 22711</name>
    <dbReference type="NCBI Taxonomy" id="857342"/>
    <lineage>
        <taxon>Eukaryota</taxon>
        <taxon>Fungi</taxon>
        <taxon>Dikarya</taxon>
        <taxon>Ascomycota</taxon>
        <taxon>Pezizomycotina</taxon>
        <taxon>Leotiomycetes</taxon>
        <taxon>Helotiales</taxon>
        <taxon>Amorphothecaceae</taxon>
        <taxon>Amorphotheca</taxon>
    </lineage>
</organism>
<feature type="compositionally biased region" description="Pro residues" evidence="1">
    <location>
        <begin position="167"/>
        <end position="176"/>
    </location>
</feature>
<dbReference type="AlphaFoldDB" id="A0A2T3B4D8"/>
<dbReference type="OrthoDB" id="4775599at2759"/>
<feature type="chain" id="PRO_5015623004" description="Transmembrane protein" evidence="3">
    <location>
        <begin position="32"/>
        <end position="256"/>
    </location>
</feature>
<reference evidence="4 5" key="1">
    <citation type="journal article" date="2018" name="New Phytol.">
        <title>Comparative genomics and transcriptomics depict ericoid mycorrhizal fungi as versatile saprotrophs and plant mutualists.</title>
        <authorList>
            <person name="Martino E."/>
            <person name="Morin E."/>
            <person name="Grelet G.A."/>
            <person name="Kuo A."/>
            <person name="Kohler A."/>
            <person name="Daghino S."/>
            <person name="Barry K.W."/>
            <person name="Cichocki N."/>
            <person name="Clum A."/>
            <person name="Dockter R.B."/>
            <person name="Hainaut M."/>
            <person name="Kuo R.C."/>
            <person name="LaButti K."/>
            <person name="Lindahl B.D."/>
            <person name="Lindquist E.A."/>
            <person name="Lipzen A."/>
            <person name="Khouja H.R."/>
            <person name="Magnuson J."/>
            <person name="Murat C."/>
            <person name="Ohm R.A."/>
            <person name="Singer S.W."/>
            <person name="Spatafora J.W."/>
            <person name="Wang M."/>
            <person name="Veneault-Fourrey C."/>
            <person name="Henrissat B."/>
            <person name="Grigoriev I.V."/>
            <person name="Martin F.M."/>
            <person name="Perotto S."/>
        </authorList>
    </citation>
    <scope>NUCLEOTIDE SEQUENCE [LARGE SCALE GENOMIC DNA]</scope>
    <source>
        <strain evidence="4 5">ATCC 22711</strain>
    </source>
</reference>
<evidence type="ECO:0000313" key="5">
    <source>
        <dbReference type="Proteomes" id="UP000241818"/>
    </source>
</evidence>
<keyword evidence="2" id="KW-0812">Transmembrane</keyword>
<feature type="transmembrane region" description="Helical" evidence="2">
    <location>
        <begin position="91"/>
        <end position="110"/>
    </location>
</feature>
<feature type="region of interest" description="Disordered" evidence="1">
    <location>
        <begin position="44"/>
        <end position="82"/>
    </location>
</feature>
<protein>
    <recommendedName>
        <fullName evidence="6">Transmembrane protein</fullName>
    </recommendedName>
</protein>
<feature type="compositionally biased region" description="Polar residues" evidence="1">
    <location>
        <begin position="247"/>
        <end position="256"/>
    </location>
</feature>
<feature type="region of interest" description="Disordered" evidence="1">
    <location>
        <begin position="204"/>
        <end position="256"/>
    </location>
</feature>
<dbReference type="RefSeq" id="XP_024721758.1">
    <property type="nucleotide sequence ID" value="XM_024866608.1"/>
</dbReference>
<dbReference type="Proteomes" id="UP000241818">
    <property type="component" value="Unassembled WGS sequence"/>
</dbReference>